<keyword evidence="9" id="KW-0408">Iron</keyword>
<dbReference type="EMBL" id="JABFTP020000021">
    <property type="protein sequence ID" value="KAL3269624.1"/>
    <property type="molecule type" value="Genomic_DNA"/>
</dbReference>
<feature type="non-terminal residue" evidence="14">
    <location>
        <position position="1"/>
    </location>
</feature>
<comment type="caution">
    <text evidence="14">The sequence shown here is derived from an EMBL/GenBank/DDBJ whole genome shotgun (WGS) entry which is preliminary data.</text>
</comment>
<dbReference type="PANTHER" id="PTHR10106">
    <property type="entry name" value="CYTOCHROME B561-RELATED"/>
    <property type="match status" value="1"/>
</dbReference>
<keyword evidence="3" id="KW-0813">Transport</keyword>
<feature type="domain" description="Cytochrome b561" evidence="13">
    <location>
        <begin position="1"/>
        <end position="90"/>
    </location>
</feature>
<evidence type="ECO:0000256" key="4">
    <source>
        <dbReference type="ARBA" id="ARBA00022617"/>
    </source>
</evidence>
<name>A0ABD2MTA0_9CUCU</name>
<evidence type="ECO:0000256" key="2">
    <source>
        <dbReference type="ARBA" id="ARBA00004141"/>
    </source>
</evidence>
<dbReference type="InterPro" id="IPR006593">
    <property type="entry name" value="Cyt_b561/ferric_Rdtase_TM"/>
</dbReference>
<evidence type="ECO:0000256" key="12">
    <source>
        <dbReference type="SAM" id="SignalP"/>
    </source>
</evidence>
<feature type="signal peptide" evidence="12">
    <location>
        <begin position="1"/>
        <end position="20"/>
    </location>
</feature>
<evidence type="ECO:0000256" key="1">
    <source>
        <dbReference type="ARBA" id="ARBA00001970"/>
    </source>
</evidence>
<evidence type="ECO:0000256" key="3">
    <source>
        <dbReference type="ARBA" id="ARBA00022448"/>
    </source>
</evidence>
<organism evidence="14 15">
    <name type="scientific">Cryptolaemus montrouzieri</name>
    <dbReference type="NCBI Taxonomy" id="559131"/>
    <lineage>
        <taxon>Eukaryota</taxon>
        <taxon>Metazoa</taxon>
        <taxon>Ecdysozoa</taxon>
        <taxon>Arthropoda</taxon>
        <taxon>Hexapoda</taxon>
        <taxon>Insecta</taxon>
        <taxon>Pterygota</taxon>
        <taxon>Neoptera</taxon>
        <taxon>Endopterygota</taxon>
        <taxon>Coleoptera</taxon>
        <taxon>Polyphaga</taxon>
        <taxon>Cucujiformia</taxon>
        <taxon>Coccinelloidea</taxon>
        <taxon>Coccinellidae</taxon>
        <taxon>Scymninae</taxon>
        <taxon>Scymnini</taxon>
        <taxon>Cryptolaemus</taxon>
    </lineage>
</organism>
<dbReference type="AlphaFoldDB" id="A0ABD2MTA0"/>
<protein>
    <recommendedName>
        <fullName evidence="13">Cytochrome b561 domain-containing protein</fullName>
    </recommendedName>
</protein>
<evidence type="ECO:0000256" key="11">
    <source>
        <dbReference type="SAM" id="Phobius"/>
    </source>
</evidence>
<dbReference type="Pfam" id="PF03188">
    <property type="entry name" value="Cytochrom_B561"/>
    <property type="match status" value="1"/>
</dbReference>
<sequence>QFVIGFFSFLVLLCCEGATAGFRAAMVPIHASFGLTTFMLAIAACVTGLTEKVMFKLKNRYSHFEEEGYVVNTIGATLVALGILFGYILNRNSFRYRPNVLIRSPDL</sequence>
<dbReference type="GO" id="GO:0016020">
    <property type="term" value="C:membrane"/>
    <property type="evidence" value="ECO:0007669"/>
    <property type="project" value="UniProtKB-SubCell"/>
</dbReference>
<dbReference type="PROSITE" id="PS50939">
    <property type="entry name" value="CYTOCHROME_B561"/>
    <property type="match status" value="1"/>
</dbReference>
<evidence type="ECO:0000313" key="15">
    <source>
        <dbReference type="Proteomes" id="UP001516400"/>
    </source>
</evidence>
<keyword evidence="6" id="KW-0479">Metal-binding</keyword>
<dbReference type="PANTHER" id="PTHR10106:SF24">
    <property type="entry name" value="NO EXTENDED MEMORY, ISOFORM A"/>
    <property type="match status" value="1"/>
</dbReference>
<feature type="chain" id="PRO_5044888353" description="Cytochrome b561 domain-containing protein" evidence="12">
    <location>
        <begin position="21"/>
        <end position="107"/>
    </location>
</feature>
<feature type="transmembrane region" description="Helical" evidence="11">
    <location>
        <begin position="27"/>
        <end position="49"/>
    </location>
</feature>
<keyword evidence="7" id="KW-0249">Electron transport</keyword>
<dbReference type="Proteomes" id="UP001516400">
    <property type="component" value="Unassembled WGS sequence"/>
</dbReference>
<evidence type="ECO:0000256" key="6">
    <source>
        <dbReference type="ARBA" id="ARBA00022723"/>
    </source>
</evidence>
<evidence type="ECO:0000256" key="8">
    <source>
        <dbReference type="ARBA" id="ARBA00022989"/>
    </source>
</evidence>
<dbReference type="Gene3D" id="1.20.120.1770">
    <property type="match status" value="1"/>
</dbReference>
<comment type="cofactor">
    <cofactor evidence="1">
        <name>heme b</name>
        <dbReference type="ChEBI" id="CHEBI:60344"/>
    </cofactor>
</comment>
<keyword evidence="4" id="KW-0349">Heme</keyword>
<evidence type="ECO:0000256" key="10">
    <source>
        <dbReference type="ARBA" id="ARBA00023136"/>
    </source>
</evidence>
<dbReference type="InterPro" id="IPR043205">
    <property type="entry name" value="CYB561/CYBRD1-like"/>
</dbReference>
<feature type="transmembrane region" description="Helical" evidence="11">
    <location>
        <begin position="69"/>
        <end position="89"/>
    </location>
</feature>
<keyword evidence="5 11" id="KW-0812">Transmembrane</keyword>
<gene>
    <name evidence="14" type="ORF">HHI36_008688</name>
</gene>
<evidence type="ECO:0000256" key="9">
    <source>
        <dbReference type="ARBA" id="ARBA00023004"/>
    </source>
</evidence>
<dbReference type="GO" id="GO:0046872">
    <property type="term" value="F:metal ion binding"/>
    <property type="evidence" value="ECO:0007669"/>
    <property type="project" value="UniProtKB-KW"/>
</dbReference>
<keyword evidence="10 11" id="KW-0472">Membrane</keyword>
<keyword evidence="8 11" id="KW-1133">Transmembrane helix</keyword>
<evidence type="ECO:0000313" key="14">
    <source>
        <dbReference type="EMBL" id="KAL3269624.1"/>
    </source>
</evidence>
<keyword evidence="15" id="KW-1185">Reference proteome</keyword>
<keyword evidence="12" id="KW-0732">Signal</keyword>
<comment type="subcellular location">
    <subcellularLocation>
        <location evidence="2">Membrane</location>
        <topology evidence="2">Multi-pass membrane protein</topology>
    </subcellularLocation>
</comment>
<evidence type="ECO:0000256" key="5">
    <source>
        <dbReference type="ARBA" id="ARBA00022692"/>
    </source>
</evidence>
<reference evidence="14 15" key="1">
    <citation type="journal article" date="2021" name="BMC Biol.">
        <title>Horizontally acquired antibacterial genes associated with adaptive radiation of ladybird beetles.</title>
        <authorList>
            <person name="Li H.S."/>
            <person name="Tang X.F."/>
            <person name="Huang Y.H."/>
            <person name="Xu Z.Y."/>
            <person name="Chen M.L."/>
            <person name="Du X.Y."/>
            <person name="Qiu B.Y."/>
            <person name="Chen P.T."/>
            <person name="Zhang W."/>
            <person name="Slipinski A."/>
            <person name="Escalona H.E."/>
            <person name="Waterhouse R.M."/>
            <person name="Zwick A."/>
            <person name="Pang H."/>
        </authorList>
    </citation>
    <scope>NUCLEOTIDE SEQUENCE [LARGE SCALE GENOMIC DNA]</scope>
    <source>
        <strain evidence="14">SYSU2018</strain>
    </source>
</reference>
<evidence type="ECO:0000259" key="13">
    <source>
        <dbReference type="PROSITE" id="PS50939"/>
    </source>
</evidence>
<evidence type="ECO:0000256" key="7">
    <source>
        <dbReference type="ARBA" id="ARBA00022982"/>
    </source>
</evidence>
<proteinExistence type="predicted"/>
<accession>A0ABD2MTA0</accession>